<accession>A0A9P6NVA8</accession>
<evidence type="ECO:0000313" key="2">
    <source>
        <dbReference type="EMBL" id="KAG0150844.1"/>
    </source>
</evidence>
<gene>
    <name evidence="2" type="ORF">CROQUDRAFT_668206</name>
</gene>
<comment type="caution">
    <text evidence="2">The sequence shown here is derived from an EMBL/GenBank/DDBJ whole genome shotgun (WGS) entry which is preliminary data.</text>
</comment>
<sequence>MSSVGVSSNRSSKETTAFEIAKYSRARPPLPLPSLEPCHPSNRSTHSTCNPDTPPAAPSQIEWTHFTQPRLTLHVDVTHSDVEHSKKTETGLPRQTRRISLKMIWNSDPQSMDSSGLIPQTGLTFASSSVFVLEQIDLNKVVAEFSSSRLGEVPLKAVYKDCVVGLRYAVSHQAGSLIYNRFQVRFHTPTDCLDFVRVIEFICPCKPSPQDKEPERNRPSQTPFGAQADPLFLQSTLVHTNLFQEDDLVLKERDNKLDPSNSRLPVVRERETRPKAKRAKTSRTGLAPRKEEKELSVQTFDENLRALHPPDANATSRHPAKKPKQKSTVLAPKPPEKPPGVANEQKDTTRRIVVPDIPHSEQAGLVEDKTYECVGVETLIALPDAQLGRYVQEILREPNFLVLVERVQRMVSD</sequence>
<feature type="compositionally biased region" description="Polar residues" evidence="1">
    <location>
        <begin position="41"/>
        <end position="51"/>
    </location>
</feature>
<name>A0A9P6NVA8_9BASI</name>
<feature type="region of interest" description="Disordered" evidence="1">
    <location>
        <begin position="23"/>
        <end position="58"/>
    </location>
</feature>
<organism evidence="2 3">
    <name type="scientific">Cronartium quercuum f. sp. fusiforme G11</name>
    <dbReference type="NCBI Taxonomy" id="708437"/>
    <lineage>
        <taxon>Eukaryota</taxon>
        <taxon>Fungi</taxon>
        <taxon>Dikarya</taxon>
        <taxon>Basidiomycota</taxon>
        <taxon>Pucciniomycotina</taxon>
        <taxon>Pucciniomycetes</taxon>
        <taxon>Pucciniales</taxon>
        <taxon>Coleosporiaceae</taxon>
        <taxon>Cronartium</taxon>
    </lineage>
</organism>
<dbReference type="Pfam" id="PF03525">
    <property type="entry name" value="Meiotic_rec114"/>
    <property type="match status" value="1"/>
</dbReference>
<dbReference type="OrthoDB" id="3364736at2759"/>
<dbReference type="Proteomes" id="UP000886653">
    <property type="component" value="Unassembled WGS sequence"/>
</dbReference>
<reference evidence="2" key="1">
    <citation type="submission" date="2013-11" db="EMBL/GenBank/DDBJ databases">
        <title>Genome sequence of the fusiform rust pathogen reveals effectors for host alternation and coevolution with pine.</title>
        <authorList>
            <consortium name="DOE Joint Genome Institute"/>
            <person name="Smith K."/>
            <person name="Pendleton A."/>
            <person name="Kubisiak T."/>
            <person name="Anderson C."/>
            <person name="Salamov A."/>
            <person name="Aerts A."/>
            <person name="Riley R."/>
            <person name="Clum A."/>
            <person name="Lindquist E."/>
            <person name="Ence D."/>
            <person name="Campbell M."/>
            <person name="Kronenberg Z."/>
            <person name="Feau N."/>
            <person name="Dhillon B."/>
            <person name="Hamelin R."/>
            <person name="Burleigh J."/>
            <person name="Smith J."/>
            <person name="Yandell M."/>
            <person name="Nelson C."/>
            <person name="Grigoriev I."/>
            <person name="Davis J."/>
        </authorList>
    </citation>
    <scope>NUCLEOTIDE SEQUENCE</scope>
    <source>
        <strain evidence="2">G11</strain>
    </source>
</reference>
<protein>
    <submittedName>
        <fullName evidence="2">Uncharacterized protein</fullName>
    </submittedName>
</protein>
<dbReference type="InterPro" id="IPR004354">
    <property type="entry name" value="Meiotic_Rec114"/>
</dbReference>
<dbReference type="GO" id="GO:0007131">
    <property type="term" value="P:reciprocal meiotic recombination"/>
    <property type="evidence" value="ECO:0007669"/>
    <property type="project" value="InterPro"/>
</dbReference>
<proteinExistence type="predicted"/>
<dbReference type="AlphaFoldDB" id="A0A9P6NVA8"/>
<evidence type="ECO:0000256" key="1">
    <source>
        <dbReference type="SAM" id="MobiDB-lite"/>
    </source>
</evidence>
<dbReference type="EMBL" id="MU167216">
    <property type="protein sequence ID" value="KAG0150844.1"/>
    <property type="molecule type" value="Genomic_DNA"/>
</dbReference>
<evidence type="ECO:0000313" key="3">
    <source>
        <dbReference type="Proteomes" id="UP000886653"/>
    </source>
</evidence>
<feature type="region of interest" description="Disordered" evidence="1">
    <location>
        <begin position="254"/>
        <end position="346"/>
    </location>
</feature>
<keyword evidence="3" id="KW-1185">Reference proteome</keyword>